<dbReference type="EMBL" id="CM042052">
    <property type="protein sequence ID" value="KAI3718689.1"/>
    <property type="molecule type" value="Genomic_DNA"/>
</dbReference>
<name>A0ACB9B9U8_ARCLA</name>
<sequence length="98" mass="10339">MDEVVGFSIDMDTNGIGIDDIGIERRRKKVSLGGKGGKGGNLVVDTIVSGVRSIKGNGGIFRGLESGGLFDGPATLDRTHIFVVESLGFLGRSFDFVH</sequence>
<keyword evidence="2" id="KW-1185">Reference proteome</keyword>
<comment type="caution">
    <text evidence="1">The sequence shown here is derived from an EMBL/GenBank/DDBJ whole genome shotgun (WGS) entry which is preliminary data.</text>
</comment>
<evidence type="ECO:0000313" key="1">
    <source>
        <dbReference type="EMBL" id="KAI3718689.1"/>
    </source>
</evidence>
<reference evidence="1 2" key="2">
    <citation type="journal article" date="2022" name="Mol. Ecol. Resour.">
        <title>The genomes of chicory, endive, great burdock and yacon provide insights into Asteraceae paleo-polyploidization history and plant inulin production.</title>
        <authorList>
            <person name="Fan W."/>
            <person name="Wang S."/>
            <person name="Wang H."/>
            <person name="Wang A."/>
            <person name="Jiang F."/>
            <person name="Liu H."/>
            <person name="Zhao H."/>
            <person name="Xu D."/>
            <person name="Zhang Y."/>
        </authorList>
    </citation>
    <scope>NUCLEOTIDE SEQUENCE [LARGE SCALE GENOMIC DNA]</scope>
    <source>
        <strain evidence="2">cv. Niubang</strain>
    </source>
</reference>
<evidence type="ECO:0000313" key="2">
    <source>
        <dbReference type="Proteomes" id="UP001055879"/>
    </source>
</evidence>
<organism evidence="1 2">
    <name type="scientific">Arctium lappa</name>
    <name type="common">Greater burdock</name>
    <name type="synonym">Lappa major</name>
    <dbReference type="NCBI Taxonomy" id="4217"/>
    <lineage>
        <taxon>Eukaryota</taxon>
        <taxon>Viridiplantae</taxon>
        <taxon>Streptophyta</taxon>
        <taxon>Embryophyta</taxon>
        <taxon>Tracheophyta</taxon>
        <taxon>Spermatophyta</taxon>
        <taxon>Magnoliopsida</taxon>
        <taxon>eudicotyledons</taxon>
        <taxon>Gunneridae</taxon>
        <taxon>Pentapetalae</taxon>
        <taxon>asterids</taxon>
        <taxon>campanulids</taxon>
        <taxon>Asterales</taxon>
        <taxon>Asteraceae</taxon>
        <taxon>Carduoideae</taxon>
        <taxon>Cardueae</taxon>
        <taxon>Arctiinae</taxon>
        <taxon>Arctium</taxon>
    </lineage>
</organism>
<protein>
    <submittedName>
        <fullName evidence="1">Uncharacterized protein</fullName>
    </submittedName>
</protein>
<accession>A0ACB9B9U8</accession>
<reference evidence="2" key="1">
    <citation type="journal article" date="2022" name="Mol. Ecol. Resour.">
        <title>The genomes of chicory, endive, great burdock and yacon provide insights into Asteraceae palaeo-polyploidization history and plant inulin production.</title>
        <authorList>
            <person name="Fan W."/>
            <person name="Wang S."/>
            <person name="Wang H."/>
            <person name="Wang A."/>
            <person name="Jiang F."/>
            <person name="Liu H."/>
            <person name="Zhao H."/>
            <person name="Xu D."/>
            <person name="Zhang Y."/>
        </authorList>
    </citation>
    <scope>NUCLEOTIDE SEQUENCE [LARGE SCALE GENOMIC DNA]</scope>
    <source>
        <strain evidence="2">cv. Niubang</strain>
    </source>
</reference>
<gene>
    <name evidence="1" type="ORF">L6452_19569</name>
</gene>
<dbReference type="Proteomes" id="UP001055879">
    <property type="component" value="Linkage Group LG06"/>
</dbReference>
<proteinExistence type="predicted"/>